<dbReference type="EMBL" id="JH430375">
    <property type="status" value="NOT_ANNOTATED_CDS"/>
    <property type="molecule type" value="Genomic_DNA"/>
</dbReference>
<evidence type="ECO:0000313" key="4">
    <source>
        <dbReference type="Proteomes" id="UP000014500"/>
    </source>
</evidence>
<evidence type="ECO:0000256" key="1">
    <source>
        <dbReference type="SAM" id="Coils"/>
    </source>
</evidence>
<dbReference type="STRING" id="126957.T1IK01"/>
<reference evidence="4" key="1">
    <citation type="submission" date="2011-05" db="EMBL/GenBank/DDBJ databases">
        <authorList>
            <person name="Richards S.R."/>
            <person name="Qu J."/>
            <person name="Jiang H."/>
            <person name="Jhangiani S.N."/>
            <person name="Agravi P."/>
            <person name="Goodspeed R."/>
            <person name="Gross S."/>
            <person name="Mandapat C."/>
            <person name="Jackson L."/>
            <person name="Mathew T."/>
            <person name="Pu L."/>
            <person name="Thornton R."/>
            <person name="Saada N."/>
            <person name="Wilczek-Boney K.B."/>
            <person name="Lee S."/>
            <person name="Kovar C."/>
            <person name="Wu Y."/>
            <person name="Scherer S.E."/>
            <person name="Worley K.C."/>
            <person name="Muzny D.M."/>
            <person name="Gibbs R."/>
        </authorList>
    </citation>
    <scope>NUCLEOTIDE SEQUENCE</scope>
    <source>
        <strain evidence="4">Brora</strain>
    </source>
</reference>
<dbReference type="AlphaFoldDB" id="T1IK01"/>
<proteinExistence type="predicted"/>
<evidence type="ECO:0000313" key="3">
    <source>
        <dbReference type="EnsemblMetazoa" id="SMAR001232-PA"/>
    </source>
</evidence>
<accession>T1IK01</accession>
<sequence>MQKSEKSGKKCAEEKTKSILQKIGFAPATSRKVTLQITCNGPSENLDQFCKKEPFQISVKLTSRATRQHLELQDVQMCINKCINYFEVGTQKEQLMLMIADCNAQATTDNQSAAMIQKNQPEVTPVATTSVDVNTAAQDNQETVPMVVTISCQSELDLEVKKLENQKNQLQQDATKWKNKWLASNKQHKQDLKAEENSAVHWDKDDIMKAISVRALSIKTYQYIRNKLNIPLPGLTTIRRRWAADFKHHIHLQGRDRQRVAEAAKLFSHKTAVALGRYLNDEEASEVFKVINDTFDVFNSSIPVDQKNKVKSGYGNYLKQQNEILENMDQLILNQDCLEHTFSDIRGTGQSDSHPLPAEFKNRLRLLLLGANCGDLSKGRVIEVQDGEPNKLLSSSILSKAIPQTEDTEETDEIDNSSAQSTSIDEFDDIRQLLQEYSNSRTSEPNLHSSEIEQSEQDGLEYISGYIAFRCNDVDNSLGKKISHFCPSSAPSWLKLISSNDGLFEPSENWLQLVKEFEVLFCQLHGTYINKSKGIIKELQNIISKKYPAVHKKIICCYSKLENSSSDIDVHC</sequence>
<feature type="compositionally biased region" description="Acidic residues" evidence="2">
    <location>
        <begin position="406"/>
        <end position="415"/>
    </location>
</feature>
<feature type="coiled-coil region" evidence="1">
    <location>
        <begin position="153"/>
        <end position="180"/>
    </location>
</feature>
<reference evidence="3" key="2">
    <citation type="submission" date="2015-02" db="UniProtKB">
        <authorList>
            <consortium name="EnsemblMetazoa"/>
        </authorList>
    </citation>
    <scope>IDENTIFICATION</scope>
</reference>
<keyword evidence="1" id="KW-0175">Coiled coil</keyword>
<dbReference type="HOGENOM" id="CLU_476795_0_0_1"/>
<name>T1IK01_STRMM</name>
<keyword evidence="4" id="KW-1185">Reference proteome</keyword>
<feature type="region of interest" description="Disordered" evidence="2">
    <location>
        <begin position="395"/>
        <end position="422"/>
    </location>
</feature>
<dbReference type="Proteomes" id="UP000014500">
    <property type="component" value="Unassembled WGS sequence"/>
</dbReference>
<organism evidence="3 4">
    <name type="scientific">Strigamia maritima</name>
    <name type="common">European centipede</name>
    <name type="synonym">Geophilus maritimus</name>
    <dbReference type="NCBI Taxonomy" id="126957"/>
    <lineage>
        <taxon>Eukaryota</taxon>
        <taxon>Metazoa</taxon>
        <taxon>Ecdysozoa</taxon>
        <taxon>Arthropoda</taxon>
        <taxon>Myriapoda</taxon>
        <taxon>Chilopoda</taxon>
        <taxon>Pleurostigmophora</taxon>
        <taxon>Geophilomorpha</taxon>
        <taxon>Linotaeniidae</taxon>
        <taxon>Strigamia</taxon>
    </lineage>
</organism>
<evidence type="ECO:0000256" key="2">
    <source>
        <dbReference type="SAM" id="MobiDB-lite"/>
    </source>
</evidence>
<dbReference type="EnsemblMetazoa" id="SMAR001232-RA">
    <property type="protein sequence ID" value="SMAR001232-PA"/>
    <property type="gene ID" value="SMAR001232"/>
</dbReference>
<protein>
    <submittedName>
        <fullName evidence="3">Uncharacterized protein</fullName>
    </submittedName>
</protein>